<dbReference type="GO" id="GO:0004497">
    <property type="term" value="F:monooxygenase activity"/>
    <property type="evidence" value="ECO:0007669"/>
    <property type="project" value="UniProtKB-KW"/>
</dbReference>
<reference evidence="17 18" key="1">
    <citation type="journal article" date="2018" name="Nat. Ecol. Evol.">
        <title>Pezizomycetes genomes reveal the molecular basis of ectomycorrhizal truffle lifestyle.</title>
        <authorList>
            <person name="Murat C."/>
            <person name="Payen T."/>
            <person name="Noel B."/>
            <person name="Kuo A."/>
            <person name="Morin E."/>
            <person name="Chen J."/>
            <person name="Kohler A."/>
            <person name="Krizsan K."/>
            <person name="Balestrini R."/>
            <person name="Da Silva C."/>
            <person name="Montanini B."/>
            <person name="Hainaut M."/>
            <person name="Levati E."/>
            <person name="Barry K.W."/>
            <person name="Belfiori B."/>
            <person name="Cichocki N."/>
            <person name="Clum A."/>
            <person name="Dockter R.B."/>
            <person name="Fauchery L."/>
            <person name="Guy J."/>
            <person name="Iotti M."/>
            <person name="Le Tacon F."/>
            <person name="Lindquist E.A."/>
            <person name="Lipzen A."/>
            <person name="Malagnac F."/>
            <person name="Mello A."/>
            <person name="Molinier V."/>
            <person name="Miyauchi S."/>
            <person name="Poulain J."/>
            <person name="Riccioni C."/>
            <person name="Rubini A."/>
            <person name="Sitrit Y."/>
            <person name="Splivallo R."/>
            <person name="Traeger S."/>
            <person name="Wang M."/>
            <person name="Zifcakova L."/>
            <person name="Wipf D."/>
            <person name="Zambonelli A."/>
            <person name="Paolocci F."/>
            <person name="Nowrousian M."/>
            <person name="Ottonello S."/>
            <person name="Baldrian P."/>
            <person name="Spatafora J.W."/>
            <person name="Henrissat B."/>
            <person name="Nagy L.G."/>
            <person name="Aury J.M."/>
            <person name="Wincker P."/>
            <person name="Grigoriev I.V."/>
            <person name="Bonfante P."/>
            <person name="Martin F.M."/>
        </authorList>
    </citation>
    <scope>NUCLEOTIDE SEQUENCE [LARGE SCALE GENOMIC DNA]</scope>
    <source>
        <strain evidence="17 18">CCBAS932</strain>
    </source>
</reference>
<feature type="signal peptide" evidence="15">
    <location>
        <begin position="1"/>
        <end position="22"/>
    </location>
</feature>
<evidence type="ECO:0000313" key="18">
    <source>
        <dbReference type="Proteomes" id="UP000277580"/>
    </source>
</evidence>
<name>A0A3N4KFF2_9PEZI</name>
<keyword evidence="3" id="KW-0964">Secreted</keyword>
<keyword evidence="4" id="KW-0479">Metal-binding</keyword>
<dbReference type="EMBL" id="ML119197">
    <property type="protein sequence ID" value="RPB07071.1"/>
    <property type="molecule type" value="Genomic_DNA"/>
</dbReference>
<keyword evidence="5" id="KW-0136">Cellulose degradation</keyword>
<keyword evidence="10" id="KW-0119">Carbohydrate metabolism</keyword>
<evidence type="ECO:0000256" key="7">
    <source>
        <dbReference type="ARBA" id="ARBA00023008"/>
    </source>
</evidence>
<evidence type="ECO:0000256" key="5">
    <source>
        <dbReference type="ARBA" id="ARBA00023001"/>
    </source>
</evidence>
<evidence type="ECO:0000256" key="6">
    <source>
        <dbReference type="ARBA" id="ARBA00023002"/>
    </source>
</evidence>
<organism evidence="17 18">
    <name type="scientific">Morchella conica CCBAS932</name>
    <dbReference type="NCBI Taxonomy" id="1392247"/>
    <lineage>
        <taxon>Eukaryota</taxon>
        <taxon>Fungi</taxon>
        <taxon>Dikarya</taxon>
        <taxon>Ascomycota</taxon>
        <taxon>Pezizomycotina</taxon>
        <taxon>Pezizomycetes</taxon>
        <taxon>Pezizales</taxon>
        <taxon>Morchellaceae</taxon>
        <taxon>Morchella</taxon>
    </lineage>
</organism>
<comment type="cofactor">
    <cofactor evidence="1">
        <name>Cu(2+)</name>
        <dbReference type="ChEBI" id="CHEBI:29036"/>
    </cofactor>
</comment>
<dbReference type="GO" id="GO:0046872">
    <property type="term" value="F:metal ion binding"/>
    <property type="evidence" value="ECO:0007669"/>
    <property type="project" value="UniProtKB-KW"/>
</dbReference>
<dbReference type="Gene3D" id="2.70.50.70">
    <property type="match status" value="1"/>
</dbReference>
<evidence type="ECO:0000256" key="11">
    <source>
        <dbReference type="ARBA" id="ARBA00023326"/>
    </source>
</evidence>
<feature type="chain" id="PRO_5017960462" description="lytic cellulose monooxygenase (C4-dehydrogenating)" evidence="15">
    <location>
        <begin position="23"/>
        <end position="248"/>
    </location>
</feature>
<dbReference type="Proteomes" id="UP000277580">
    <property type="component" value="Unassembled WGS sequence"/>
</dbReference>
<dbReference type="EC" id="1.14.99.56" evidence="14"/>
<dbReference type="Pfam" id="PF03443">
    <property type="entry name" value="AA9"/>
    <property type="match status" value="1"/>
</dbReference>
<keyword evidence="6" id="KW-0560">Oxidoreductase</keyword>
<keyword evidence="7" id="KW-0186">Copper</keyword>
<dbReference type="PANTHER" id="PTHR33353:SF6">
    <property type="entry name" value="ENDOGLUCANASE IV"/>
    <property type="match status" value="1"/>
</dbReference>
<dbReference type="STRING" id="1392247.A0A3N4KFF2"/>
<comment type="catalytic activity">
    <reaction evidence="13">
        <text>[(1-&gt;4)-beta-D-glucosyl]n+m + reduced acceptor + O2 = 4-dehydro-beta-D-glucosyl-[(1-&gt;4)-beta-D-glucosyl]n-1 + [(1-&gt;4)-beta-D-glucosyl]m + acceptor + H2O.</text>
        <dbReference type="EC" id="1.14.99.56"/>
    </reaction>
</comment>
<dbReference type="PANTHER" id="PTHR33353">
    <property type="entry name" value="PUTATIVE (AFU_ORTHOLOGUE AFUA_1G12560)-RELATED"/>
    <property type="match status" value="1"/>
</dbReference>
<dbReference type="InterPro" id="IPR049892">
    <property type="entry name" value="AA9"/>
</dbReference>
<keyword evidence="11" id="KW-0624">Polysaccharide degradation</keyword>
<evidence type="ECO:0000256" key="8">
    <source>
        <dbReference type="ARBA" id="ARBA00023033"/>
    </source>
</evidence>
<evidence type="ECO:0000256" key="4">
    <source>
        <dbReference type="ARBA" id="ARBA00022723"/>
    </source>
</evidence>
<dbReference type="InParanoid" id="A0A3N4KFF2"/>
<dbReference type="GO" id="GO:0016787">
    <property type="term" value="F:hydrolase activity"/>
    <property type="evidence" value="ECO:0007669"/>
    <property type="project" value="UniProtKB-KW"/>
</dbReference>
<evidence type="ECO:0000256" key="2">
    <source>
        <dbReference type="ARBA" id="ARBA00004613"/>
    </source>
</evidence>
<sequence>MKYTFSLAAAAAALLNASGTLAHGYVSDLTIGGTTYTGYLPYSDPYYATPPERIVRKIPGNGPVEDLTSVDLQCNGYLGSGSAPAPLSATVAAGSSISLHWTTWPDSHHGPVITYLAKCPGACSSYSPGTAAVWFKVAEAGKLADGTWASDPFITGQAYTFTVPSSLAAGEYIVRHELIALHSAYAYPGIQFYPSCFQITVTGGGSSTGPSTKVAFPGAYTATSPGIVFDIYQGTGTYTIPGPTLWTG</sequence>
<gene>
    <name evidence="17" type="ORF">P167DRAFT_579669</name>
</gene>
<dbReference type="InterPro" id="IPR005103">
    <property type="entry name" value="AA9_LPMO"/>
</dbReference>
<feature type="domain" description="Auxiliary Activity family 9 catalytic" evidence="16">
    <location>
        <begin position="23"/>
        <end position="234"/>
    </location>
</feature>
<protein>
    <recommendedName>
        <fullName evidence="14">lytic cellulose monooxygenase (C4-dehydrogenating)</fullName>
        <ecNumber evidence="14">1.14.99.56</ecNumber>
    </recommendedName>
</protein>
<keyword evidence="9" id="KW-1015">Disulfide bond</keyword>
<evidence type="ECO:0000256" key="1">
    <source>
        <dbReference type="ARBA" id="ARBA00001973"/>
    </source>
</evidence>
<evidence type="ECO:0000256" key="12">
    <source>
        <dbReference type="ARBA" id="ARBA00044502"/>
    </source>
</evidence>
<comment type="subcellular location">
    <subcellularLocation>
        <location evidence="2">Secreted</location>
    </subcellularLocation>
</comment>
<evidence type="ECO:0000256" key="14">
    <source>
        <dbReference type="ARBA" id="ARBA00047174"/>
    </source>
</evidence>
<accession>A0A3N4KFF2</accession>
<evidence type="ECO:0000256" key="15">
    <source>
        <dbReference type="SAM" id="SignalP"/>
    </source>
</evidence>
<evidence type="ECO:0000256" key="10">
    <source>
        <dbReference type="ARBA" id="ARBA00023277"/>
    </source>
</evidence>
<dbReference type="OrthoDB" id="4849160at2759"/>
<dbReference type="CDD" id="cd21175">
    <property type="entry name" value="LPMO_AA9"/>
    <property type="match status" value="1"/>
</dbReference>
<dbReference type="GO" id="GO:0030245">
    <property type="term" value="P:cellulose catabolic process"/>
    <property type="evidence" value="ECO:0007669"/>
    <property type="project" value="UniProtKB-KW"/>
</dbReference>
<evidence type="ECO:0000256" key="13">
    <source>
        <dbReference type="ARBA" id="ARBA00045077"/>
    </source>
</evidence>
<dbReference type="GO" id="GO:0005576">
    <property type="term" value="C:extracellular region"/>
    <property type="evidence" value="ECO:0007669"/>
    <property type="project" value="UniProtKB-SubCell"/>
</dbReference>
<keyword evidence="17" id="KW-0378">Hydrolase</keyword>
<proteinExistence type="inferred from homology"/>
<dbReference type="AlphaFoldDB" id="A0A3N4KFF2"/>
<evidence type="ECO:0000256" key="9">
    <source>
        <dbReference type="ARBA" id="ARBA00023157"/>
    </source>
</evidence>
<comment type="similarity">
    <text evidence="12">Belongs to the polysaccharide monooxygenase AA9 family.</text>
</comment>
<evidence type="ECO:0000259" key="16">
    <source>
        <dbReference type="Pfam" id="PF03443"/>
    </source>
</evidence>
<keyword evidence="15" id="KW-0732">Signal</keyword>
<evidence type="ECO:0000313" key="17">
    <source>
        <dbReference type="EMBL" id="RPB07071.1"/>
    </source>
</evidence>
<keyword evidence="8" id="KW-0503">Monooxygenase</keyword>
<evidence type="ECO:0000256" key="3">
    <source>
        <dbReference type="ARBA" id="ARBA00022525"/>
    </source>
</evidence>
<keyword evidence="18" id="KW-1185">Reference proteome</keyword>